<dbReference type="SMART" id="SM00360">
    <property type="entry name" value="RRM"/>
    <property type="match status" value="1"/>
</dbReference>
<dbReference type="InterPro" id="IPR012677">
    <property type="entry name" value="Nucleotide-bd_a/b_plait_sf"/>
</dbReference>
<gene>
    <name evidence="8" type="ORF">LTR84_002283</name>
</gene>
<accession>A0AAV9NAU5</accession>
<dbReference type="SMART" id="SM00715">
    <property type="entry name" value="LA"/>
    <property type="match status" value="1"/>
</dbReference>
<feature type="compositionally biased region" description="Basic and acidic residues" evidence="5">
    <location>
        <begin position="414"/>
        <end position="471"/>
    </location>
</feature>
<dbReference type="AlphaFoldDB" id="A0AAV9NAU5"/>
<keyword evidence="3" id="KW-0539">Nucleus</keyword>
<dbReference type="Pfam" id="PF05383">
    <property type="entry name" value="La"/>
    <property type="match status" value="1"/>
</dbReference>
<reference evidence="8 9" key="1">
    <citation type="submission" date="2023-08" db="EMBL/GenBank/DDBJ databases">
        <title>Black Yeasts Isolated from many extreme environments.</title>
        <authorList>
            <person name="Coleine C."/>
            <person name="Stajich J.E."/>
            <person name="Selbmann L."/>
        </authorList>
    </citation>
    <scope>NUCLEOTIDE SEQUENCE [LARGE SCALE GENOMIC DNA]</scope>
    <source>
        <strain evidence="8 9">CCFEE 5792</strain>
    </source>
</reference>
<dbReference type="SUPFAM" id="SSF54928">
    <property type="entry name" value="RNA-binding domain, RBD"/>
    <property type="match status" value="1"/>
</dbReference>
<keyword evidence="9" id="KW-1185">Reference proteome</keyword>
<dbReference type="PROSITE" id="PS50961">
    <property type="entry name" value="HTH_LA"/>
    <property type="match status" value="1"/>
</dbReference>
<proteinExistence type="predicted"/>
<dbReference type="Gene3D" id="3.30.70.330">
    <property type="match status" value="1"/>
</dbReference>
<dbReference type="GeneID" id="89970495"/>
<evidence type="ECO:0008006" key="10">
    <source>
        <dbReference type="Google" id="ProtNLM"/>
    </source>
</evidence>
<feature type="domain" description="RRM" evidence="6">
    <location>
        <begin position="232"/>
        <end position="311"/>
    </location>
</feature>
<name>A0AAV9NAU5_9EURO</name>
<dbReference type="GO" id="GO:0005634">
    <property type="term" value="C:nucleus"/>
    <property type="evidence" value="ECO:0007669"/>
    <property type="project" value="UniProtKB-SubCell"/>
</dbReference>
<evidence type="ECO:0000256" key="4">
    <source>
        <dbReference type="PROSITE-ProRule" id="PRU00332"/>
    </source>
</evidence>
<dbReference type="RefSeq" id="XP_064706751.1">
    <property type="nucleotide sequence ID" value="XM_064845897.1"/>
</dbReference>
<evidence type="ECO:0000313" key="9">
    <source>
        <dbReference type="Proteomes" id="UP001358417"/>
    </source>
</evidence>
<feature type="compositionally biased region" description="Polar residues" evidence="5">
    <location>
        <begin position="130"/>
        <end position="139"/>
    </location>
</feature>
<dbReference type="Gene3D" id="1.10.10.10">
    <property type="entry name" value="Winged helix-like DNA-binding domain superfamily/Winged helix DNA-binding domain"/>
    <property type="match status" value="1"/>
</dbReference>
<dbReference type="InterPro" id="IPR000504">
    <property type="entry name" value="RRM_dom"/>
</dbReference>
<dbReference type="GO" id="GO:1990904">
    <property type="term" value="C:ribonucleoprotein complex"/>
    <property type="evidence" value="ECO:0007669"/>
    <property type="project" value="InterPro"/>
</dbReference>
<dbReference type="CDD" id="cd08029">
    <property type="entry name" value="LA_like_fungal"/>
    <property type="match status" value="1"/>
</dbReference>
<dbReference type="PROSITE" id="PS50102">
    <property type="entry name" value="RRM"/>
    <property type="match status" value="1"/>
</dbReference>
<dbReference type="Pfam" id="PF00076">
    <property type="entry name" value="RRM_1"/>
    <property type="match status" value="1"/>
</dbReference>
<dbReference type="Proteomes" id="UP001358417">
    <property type="component" value="Unassembled WGS sequence"/>
</dbReference>
<evidence type="ECO:0000256" key="5">
    <source>
        <dbReference type="SAM" id="MobiDB-lite"/>
    </source>
</evidence>
<evidence type="ECO:0000313" key="8">
    <source>
        <dbReference type="EMBL" id="KAK5053309.1"/>
    </source>
</evidence>
<evidence type="ECO:0000256" key="3">
    <source>
        <dbReference type="ARBA" id="ARBA00023242"/>
    </source>
</evidence>
<feature type="region of interest" description="Disordered" evidence="5">
    <location>
        <begin position="318"/>
        <end position="477"/>
    </location>
</feature>
<evidence type="ECO:0000259" key="7">
    <source>
        <dbReference type="PROSITE" id="PS50961"/>
    </source>
</evidence>
<dbReference type="GO" id="GO:0006396">
    <property type="term" value="P:RNA processing"/>
    <property type="evidence" value="ECO:0007669"/>
    <property type="project" value="InterPro"/>
</dbReference>
<comment type="caution">
    <text evidence="8">The sequence shown here is derived from an EMBL/GenBank/DDBJ whole genome shotgun (WGS) entry which is preliminary data.</text>
</comment>
<feature type="compositionally biased region" description="Polar residues" evidence="5">
    <location>
        <begin position="10"/>
        <end position="20"/>
    </location>
</feature>
<feature type="compositionally biased region" description="Basic and acidic residues" evidence="5">
    <location>
        <begin position="53"/>
        <end position="102"/>
    </location>
</feature>
<dbReference type="PANTHER" id="PTHR22792">
    <property type="entry name" value="LUPUS LA PROTEIN-RELATED"/>
    <property type="match status" value="1"/>
</dbReference>
<keyword evidence="2 4" id="KW-0694">RNA-binding</keyword>
<feature type="region of interest" description="Disordered" evidence="5">
    <location>
        <begin position="1"/>
        <end position="140"/>
    </location>
</feature>
<dbReference type="InterPro" id="IPR036388">
    <property type="entry name" value="WH-like_DNA-bd_sf"/>
</dbReference>
<sequence length="477" mass="53709">MSAEEAVTDALQTPLDSNAQAAEETKKLLAEMQNESGPSEAVKHTNGDTNGAKSEDKAPKEEKVDAGEKDESEDKPSGDRSRDSDRHRDNRHRDNDRSDRRGQRPNRGRGRGGNDRNGYGNRNYRDNIKSVFTDQQESSDPVAIRKQVEFYFSDSNLPKDKFLFEQTGGSENKPVPLSAIHSFKRMRHFQPFSAIVDALKESTFLELAEDDTAVRRQKAWEPTVDNTGAMRRSIYAKGFGEEVPSTQFDIEAYFSEFGATNEVRLRRSDEKLFKGSVFVEFETEELAKAFLEQENKPKFKDNDLQIMSKKEYCDKKNEDIKAGRLKPNTTLEKGGRPYDRDRRGGDSKRKRDNEDNRDWRSRRDEDQKRGFGNDRRRGGGDRHRGSGHGGGRSSGPATDDRGIPTVKSSSAENENARDDALAKARAAVEAEQKKETTEKVDVEASETKKRAREDDDSADADREAKKVDVKDGPVAAS</sequence>
<dbReference type="EMBL" id="JAVRRD010000012">
    <property type="protein sequence ID" value="KAK5053309.1"/>
    <property type="molecule type" value="Genomic_DNA"/>
</dbReference>
<dbReference type="InterPro" id="IPR006630">
    <property type="entry name" value="La_HTH"/>
</dbReference>
<protein>
    <recommendedName>
        <fullName evidence="10">Lupus La protein</fullName>
    </recommendedName>
</protein>
<feature type="domain" description="HTH La-type RNA-binding" evidence="7">
    <location>
        <begin position="134"/>
        <end position="225"/>
    </location>
</feature>
<dbReference type="CDD" id="cd12291">
    <property type="entry name" value="RRM1_La"/>
    <property type="match status" value="1"/>
</dbReference>
<organism evidence="8 9">
    <name type="scientific">Exophiala bonariae</name>
    <dbReference type="NCBI Taxonomy" id="1690606"/>
    <lineage>
        <taxon>Eukaryota</taxon>
        <taxon>Fungi</taxon>
        <taxon>Dikarya</taxon>
        <taxon>Ascomycota</taxon>
        <taxon>Pezizomycotina</taxon>
        <taxon>Eurotiomycetes</taxon>
        <taxon>Chaetothyriomycetidae</taxon>
        <taxon>Chaetothyriales</taxon>
        <taxon>Herpotrichiellaceae</taxon>
        <taxon>Exophiala</taxon>
    </lineage>
</organism>
<comment type="subcellular location">
    <subcellularLocation>
        <location evidence="1">Nucleus</location>
    </subcellularLocation>
</comment>
<evidence type="ECO:0000256" key="1">
    <source>
        <dbReference type="ARBA" id="ARBA00004123"/>
    </source>
</evidence>
<feature type="compositionally biased region" description="Basic and acidic residues" evidence="5">
    <location>
        <begin position="333"/>
        <end position="384"/>
    </location>
</feature>
<dbReference type="InterPro" id="IPR036390">
    <property type="entry name" value="WH_DNA-bd_sf"/>
</dbReference>
<dbReference type="GO" id="GO:0003729">
    <property type="term" value="F:mRNA binding"/>
    <property type="evidence" value="ECO:0007669"/>
    <property type="project" value="TreeGrafter"/>
</dbReference>
<dbReference type="PANTHER" id="PTHR22792:SF140">
    <property type="entry name" value="ACHILLES, ISOFORM A"/>
    <property type="match status" value="1"/>
</dbReference>
<evidence type="ECO:0000256" key="2">
    <source>
        <dbReference type="ARBA" id="ARBA00022884"/>
    </source>
</evidence>
<dbReference type="PRINTS" id="PR00302">
    <property type="entry name" value="LUPUSLA"/>
</dbReference>
<dbReference type="InterPro" id="IPR045180">
    <property type="entry name" value="La_dom_prot"/>
</dbReference>
<dbReference type="SUPFAM" id="SSF46785">
    <property type="entry name" value="Winged helix' DNA-binding domain"/>
    <property type="match status" value="1"/>
</dbReference>
<evidence type="ECO:0000259" key="6">
    <source>
        <dbReference type="PROSITE" id="PS50102"/>
    </source>
</evidence>
<dbReference type="InterPro" id="IPR035979">
    <property type="entry name" value="RBD_domain_sf"/>
</dbReference>
<dbReference type="InterPro" id="IPR002344">
    <property type="entry name" value="Lupus_La"/>
</dbReference>